<feature type="transmembrane region" description="Helical" evidence="1">
    <location>
        <begin position="47"/>
        <end position="66"/>
    </location>
</feature>
<keyword evidence="3" id="KW-1185">Reference proteome</keyword>
<organism evidence="2 3">
    <name type="scientific">Alistipes finegoldii</name>
    <dbReference type="NCBI Taxonomy" id="214856"/>
    <lineage>
        <taxon>Bacteria</taxon>
        <taxon>Pseudomonadati</taxon>
        <taxon>Bacteroidota</taxon>
        <taxon>Bacteroidia</taxon>
        <taxon>Bacteroidales</taxon>
        <taxon>Rikenellaceae</taxon>
        <taxon>Alistipes</taxon>
    </lineage>
</organism>
<dbReference type="EMBL" id="VVND01000004">
    <property type="protein sequence ID" value="KAA3160044.1"/>
    <property type="molecule type" value="Genomic_DNA"/>
</dbReference>
<feature type="transmembrane region" description="Helical" evidence="1">
    <location>
        <begin position="78"/>
        <end position="101"/>
    </location>
</feature>
<evidence type="ECO:0000313" key="3">
    <source>
        <dbReference type="Proteomes" id="UP000324870"/>
    </source>
</evidence>
<sequence>MELDELKTKWHELDGRLSCADTKIDRLTAEVSAGKIISAKQRLARTIRLGIFLLAVLPLCFANISRTGEADPGTAVKATLALFIFAMLARQIALLVLLARIEPGAGTVRETCAAVLRFRTCFLWGVGAGIVLGVPLLISLGFYVGSLTSPYVFYGFVAGLIVGLPLSVRIFLRMMGDINALRAALRETEGDVEN</sequence>
<proteinExistence type="predicted"/>
<accession>A0ABQ6S545</accession>
<protein>
    <submittedName>
        <fullName evidence="2">Uncharacterized protein</fullName>
    </submittedName>
</protein>
<name>A0ABQ6S545_9BACT</name>
<evidence type="ECO:0000313" key="2">
    <source>
        <dbReference type="EMBL" id="KAA3160044.1"/>
    </source>
</evidence>
<reference evidence="2 3" key="1">
    <citation type="journal article" date="2019" name="Nat. Med.">
        <title>A library of human gut bacterial isolates paired with longitudinal multiomics data enables mechanistic microbiome research.</title>
        <authorList>
            <person name="Poyet M."/>
            <person name="Groussin M."/>
            <person name="Gibbons S.M."/>
            <person name="Avila-Pacheco J."/>
            <person name="Jiang X."/>
            <person name="Kearney S.M."/>
            <person name="Perrotta A.R."/>
            <person name="Berdy B."/>
            <person name="Zhao S."/>
            <person name="Lieberman T.D."/>
            <person name="Swanson P.K."/>
            <person name="Smith M."/>
            <person name="Roesemann S."/>
            <person name="Alexander J.E."/>
            <person name="Rich S.A."/>
            <person name="Livny J."/>
            <person name="Vlamakis H."/>
            <person name="Clish C."/>
            <person name="Bullock K."/>
            <person name="Deik A."/>
            <person name="Scott J."/>
            <person name="Pierce K.A."/>
            <person name="Xavier R.J."/>
            <person name="Alm E.J."/>
        </authorList>
    </citation>
    <scope>NUCLEOTIDE SEQUENCE [LARGE SCALE GENOMIC DNA]</scope>
    <source>
        <strain evidence="2 3">BIOML-A1</strain>
    </source>
</reference>
<evidence type="ECO:0000256" key="1">
    <source>
        <dbReference type="SAM" id="Phobius"/>
    </source>
</evidence>
<gene>
    <name evidence="2" type="ORF">F2A26_04400</name>
</gene>
<keyword evidence="1" id="KW-0812">Transmembrane</keyword>
<feature type="transmembrane region" description="Helical" evidence="1">
    <location>
        <begin position="151"/>
        <end position="172"/>
    </location>
</feature>
<feature type="transmembrane region" description="Helical" evidence="1">
    <location>
        <begin position="122"/>
        <end position="145"/>
    </location>
</feature>
<comment type="caution">
    <text evidence="2">The sequence shown here is derived from an EMBL/GenBank/DDBJ whole genome shotgun (WGS) entry which is preliminary data.</text>
</comment>
<dbReference type="Proteomes" id="UP000324870">
    <property type="component" value="Unassembled WGS sequence"/>
</dbReference>
<keyword evidence="1" id="KW-0472">Membrane</keyword>
<dbReference type="RefSeq" id="WP_130062670.1">
    <property type="nucleotide sequence ID" value="NZ_CALCKD010000054.1"/>
</dbReference>
<keyword evidence="1" id="KW-1133">Transmembrane helix</keyword>